<protein>
    <recommendedName>
        <fullName evidence="3">Lipocalin-like protein</fullName>
    </recommendedName>
</protein>
<proteinExistence type="predicted"/>
<reference evidence="1 2" key="1">
    <citation type="submission" date="2017-11" db="EMBL/GenBank/DDBJ databases">
        <title>Genomic Encyclopedia of Archaeal and Bacterial Type Strains, Phase II (KMG-II): From Individual Species to Whole Genera.</title>
        <authorList>
            <person name="Goeker M."/>
        </authorList>
    </citation>
    <scope>NUCLEOTIDE SEQUENCE [LARGE SCALE GENOMIC DNA]</scope>
    <source>
        <strain evidence="1 2">DSM 11115</strain>
    </source>
</reference>
<sequence length="153" mass="16924">MQRVRLFWLVCLALSLSAGCKKEKTDSKAALLLDKNWQVQAISITSTGAQAGTVDGYALLQPCEKDNYLRFSADKTLEQNEGANRCADKPQQSKGSWDVHPDYTTISLQLPEYSRVAAVQMDIVTLEESRLVLKSTVVQPDQTVVTLTTFGVQ</sequence>
<dbReference type="RefSeq" id="WP_157807652.1">
    <property type="nucleotide sequence ID" value="NZ_PGFA01000003.1"/>
</dbReference>
<dbReference type="PROSITE" id="PS51257">
    <property type="entry name" value="PROKAR_LIPOPROTEIN"/>
    <property type="match status" value="1"/>
</dbReference>
<dbReference type="Proteomes" id="UP000228535">
    <property type="component" value="Unassembled WGS sequence"/>
</dbReference>
<dbReference type="OrthoDB" id="799390at2"/>
<evidence type="ECO:0000313" key="1">
    <source>
        <dbReference type="EMBL" id="PJJ53181.1"/>
    </source>
</evidence>
<organism evidence="1 2">
    <name type="scientific">Hymenobacter chitinivorans DSM 11115</name>
    <dbReference type="NCBI Taxonomy" id="1121954"/>
    <lineage>
        <taxon>Bacteria</taxon>
        <taxon>Pseudomonadati</taxon>
        <taxon>Bacteroidota</taxon>
        <taxon>Cytophagia</taxon>
        <taxon>Cytophagales</taxon>
        <taxon>Hymenobacteraceae</taxon>
        <taxon>Hymenobacter</taxon>
    </lineage>
</organism>
<keyword evidence="2" id="KW-1185">Reference proteome</keyword>
<comment type="caution">
    <text evidence="1">The sequence shown here is derived from an EMBL/GenBank/DDBJ whole genome shotgun (WGS) entry which is preliminary data.</text>
</comment>
<evidence type="ECO:0000313" key="2">
    <source>
        <dbReference type="Proteomes" id="UP000228535"/>
    </source>
</evidence>
<dbReference type="AlphaFoldDB" id="A0A2M9B5G6"/>
<evidence type="ECO:0008006" key="3">
    <source>
        <dbReference type="Google" id="ProtNLM"/>
    </source>
</evidence>
<gene>
    <name evidence="1" type="ORF">CLV45_3839</name>
</gene>
<accession>A0A2M9B5G6</accession>
<name>A0A2M9B5G6_9BACT</name>
<dbReference type="EMBL" id="PGFA01000003">
    <property type="protein sequence ID" value="PJJ53181.1"/>
    <property type="molecule type" value="Genomic_DNA"/>
</dbReference>